<feature type="domain" description="HORMA" evidence="2">
    <location>
        <begin position="4"/>
        <end position="187"/>
    </location>
</feature>
<dbReference type="OrthoDB" id="1806at2759"/>
<dbReference type="GO" id="GO:0016035">
    <property type="term" value="C:zeta DNA polymerase complex"/>
    <property type="evidence" value="ECO:0007669"/>
    <property type="project" value="TreeGrafter"/>
</dbReference>
<reference evidence="3 4" key="1">
    <citation type="submission" date="2017-04" db="EMBL/GenBank/DDBJ databases">
        <title>Genome sequencing of [Candida] sorbophila.</title>
        <authorList>
            <person name="Ahn J.O."/>
        </authorList>
    </citation>
    <scope>NUCLEOTIDE SEQUENCE [LARGE SCALE GENOMIC DNA]</scope>
    <source>
        <strain evidence="3 4">DS02</strain>
    </source>
</reference>
<comment type="caution">
    <text evidence="3">The sequence shown here is derived from an EMBL/GenBank/DDBJ whole genome shotgun (WGS) entry which is preliminary data.</text>
</comment>
<evidence type="ECO:0000256" key="1">
    <source>
        <dbReference type="ARBA" id="ARBA00010348"/>
    </source>
</evidence>
<dbReference type="GeneID" id="36517639"/>
<sequence length="187" mass="20722">MNVEQAFESLNEFLIALIHTILYVENVYPSHTFNLVRQYDVAVHQNGHPGVREWVEHSATVLTDTVRSTPTQSISFVISQLQPVSKYVLDTSRLPRSGEISLDSARLFAEYKACLTAMLSVDRASGPSTINIAINAEPTEKLFAPESAYIVADSHAASQWPTTAAGIEPIRFIDGGQFCIDVWRQAQ</sequence>
<dbReference type="EMBL" id="NDIQ01000022">
    <property type="protein sequence ID" value="PRT56271.1"/>
    <property type="molecule type" value="Genomic_DNA"/>
</dbReference>
<dbReference type="Proteomes" id="UP000238350">
    <property type="component" value="Unassembled WGS sequence"/>
</dbReference>
<dbReference type="PANTHER" id="PTHR11842:SF10">
    <property type="entry name" value="MITOTIC SPINDLE ASSEMBLY CHECKPOINT PROTEIN MAD2B"/>
    <property type="match status" value="1"/>
</dbReference>
<comment type="similarity">
    <text evidence="1">Belongs to the MAD2 family.</text>
</comment>
<accession>A0A2T0FMQ5</accession>
<dbReference type="AlphaFoldDB" id="A0A2T0FMQ5"/>
<dbReference type="InterPro" id="IPR036570">
    <property type="entry name" value="HORMA_dom_sf"/>
</dbReference>
<evidence type="ECO:0000313" key="4">
    <source>
        <dbReference type="Proteomes" id="UP000238350"/>
    </source>
</evidence>
<dbReference type="PANTHER" id="PTHR11842">
    <property type="entry name" value="MITOTIC SPINDLE ASSEMBLY CHECKPOINT PROTEIN MAD2"/>
    <property type="match status" value="1"/>
</dbReference>
<evidence type="ECO:0000313" key="3">
    <source>
        <dbReference type="EMBL" id="PRT56271.1"/>
    </source>
</evidence>
<dbReference type="SUPFAM" id="SSF56019">
    <property type="entry name" value="The spindle assembly checkpoint protein mad2"/>
    <property type="match status" value="1"/>
</dbReference>
<proteinExistence type="inferred from homology"/>
<name>A0A2T0FMQ5_9ASCO</name>
<dbReference type="InterPro" id="IPR003511">
    <property type="entry name" value="HORMA_dom"/>
</dbReference>
<dbReference type="STRING" id="45607.A0A2T0FMQ5"/>
<dbReference type="RefSeq" id="XP_024666216.1">
    <property type="nucleotide sequence ID" value="XM_024810448.1"/>
</dbReference>
<dbReference type="PROSITE" id="PS50815">
    <property type="entry name" value="HORMA"/>
    <property type="match status" value="1"/>
</dbReference>
<dbReference type="Gene3D" id="3.30.900.10">
    <property type="entry name" value="HORMA domain"/>
    <property type="match status" value="1"/>
</dbReference>
<gene>
    <name evidence="3" type="ORF">B9G98_03891</name>
</gene>
<protein>
    <submittedName>
        <fullName evidence="3">Mitotic spindle assembly checkpoint protein MAD2B</fullName>
    </submittedName>
</protein>
<evidence type="ECO:0000259" key="2">
    <source>
        <dbReference type="PROSITE" id="PS50815"/>
    </source>
</evidence>
<dbReference type="InterPro" id="IPR045091">
    <property type="entry name" value="Mad2-like"/>
</dbReference>
<keyword evidence="4" id="KW-1185">Reference proteome</keyword>
<organism evidence="3 4">
    <name type="scientific">Wickerhamiella sorbophila</name>
    <dbReference type="NCBI Taxonomy" id="45607"/>
    <lineage>
        <taxon>Eukaryota</taxon>
        <taxon>Fungi</taxon>
        <taxon>Dikarya</taxon>
        <taxon>Ascomycota</taxon>
        <taxon>Saccharomycotina</taxon>
        <taxon>Dipodascomycetes</taxon>
        <taxon>Dipodascales</taxon>
        <taxon>Trichomonascaceae</taxon>
        <taxon>Wickerhamiella</taxon>
    </lineage>
</organism>